<dbReference type="STRING" id="1188229.GlitD10_0440"/>
<dbReference type="AlphaFoldDB" id="A0A1J0A9Z7"/>
<dbReference type="EMBL" id="CP017675">
    <property type="protein sequence ID" value="APB32751.1"/>
    <property type="molecule type" value="Genomic_DNA"/>
</dbReference>
<name>A0A1J0A9Z7_9CYAN</name>
<evidence type="ECO:0000313" key="1">
    <source>
        <dbReference type="EMBL" id="APB32751.1"/>
    </source>
</evidence>
<dbReference type="Pfam" id="PF21826">
    <property type="entry name" value="DUF6887"/>
    <property type="match status" value="1"/>
</dbReference>
<proteinExistence type="predicted"/>
<keyword evidence="2" id="KW-1185">Reference proteome</keyword>
<organism evidence="1 2">
    <name type="scientific">Gloeomargarita lithophora Alchichica-D10</name>
    <dbReference type="NCBI Taxonomy" id="1188229"/>
    <lineage>
        <taxon>Bacteria</taxon>
        <taxon>Bacillati</taxon>
        <taxon>Cyanobacteriota</taxon>
        <taxon>Cyanophyceae</taxon>
        <taxon>Gloeomargaritales</taxon>
        <taxon>Gloeomargaritaceae</taxon>
        <taxon>Gloeomargarita</taxon>
    </lineage>
</organism>
<dbReference type="InterPro" id="IPR054053">
    <property type="entry name" value="DUF6887"/>
</dbReference>
<dbReference type="RefSeq" id="WP_071453440.1">
    <property type="nucleotide sequence ID" value="NZ_CP017675.1"/>
</dbReference>
<gene>
    <name evidence="1" type="ORF">GlitD10_0440</name>
</gene>
<dbReference type="KEGG" id="glt:GlitD10_0440"/>
<evidence type="ECO:0000313" key="2">
    <source>
        <dbReference type="Proteomes" id="UP000180235"/>
    </source>
</evidence>
<dbReference type="OrthoDB" id="428065at2"/>
<accession>A0A1J0A9Z7</accession>
<sequence length="66" mass="7930">MTRSNYSVMQLDELRRYVLNHREDEVAFQVYVDRSKQAGRMVSLTNENLEEELDKKMLPYRSSEET</sequence>
<dbReference type="Proteomes" id="UP000180235">
    <property type="component" value="Chromosome"/>
</dbReference>
<reference evidence="1 2" key="1">
    <citation type="submission" date="2016-10" db="EMBL/GenBank/DDBJ databases">
        <title>Description of Gloeomargarita lithophora gen. nov., sp. nov., a thylakoid-bearing basal-branching cyanobacterium with intracellular carbonates, and proposal for Gloeomargaritales ord. nov.</title>
        <authorList>
            <person name="Moreira D."/>
            <person name="Tavera R."/>
            <person name="Benzerara K."/>
            <person name="Skouri-Panet F."/>
            <person name="Couradeau E."/>
            <person name="Gerard E."/>
            <person name="Loussert C."/>
            <person name="Novelo E."/>
            <person name="Zivanovic Y."/>
            <person name="Lopez-Garcia P."/>
        </authorList>
    </citation>
    <scope>NUCLEOTIDE SEQUENCE [LARGE SCALE GENOMIC DNA]</scope>
    <source>
        <strain evidence="1 2">D10</strain>
    </source>
</reference>
<protein>
    <submittedName>
        <fullName evidence="1">Uncharacterized protein</fullName>
    </submittedName>
</protein>